<keyword evidence="3 6" id="KW-0812">Transmembrane</keyword>
<evidence type="ECO:0000256" key="1">
    <source>
        <dbReference type="ARBA" id="ARBA00004651"/>
    </source>
</evidence>
<dbReference type="PANTHER" id="PTHR40060:SF1">
    <property type="entry name" value="UPF0316 PROTEIN YEBE"/>
    <property type="match status" value="1"/>
</dbReference>
<dbReference type="KEGG" id="ddl:Desdi_0222"/>
<evidence type="ECO:0000256" key="2">
    <source>
        <dbReference type="ARBA" id="ARBA00022475"/>
    </source>
</evidence>
<proteinExistence type="inferred from homology"/>
<dbReference type="NCBIfam" id="NF003194">
    <property type="entry name" value="PRK04164.1-5"/>
    <property type="match status" value="1"/>
</dbReference>
<dbReference type="Proteomes" id="UP000010797">
    <property type="component" value="Chromosome"/>
</dbReference>
<feature type="transmembrane region" description="Helical" evidence="6">
    <location>
        <begin position="36"/>
        <end position="56"/>
    </location>
</feature>
<feature type="domain" description="DUF2179" evidence="7">
    <location>
        <begin position="113"/>
        <end position="165"/>
    </location>
</feature>
<evidence type="ECO:0000256" key="4">
    <source>
        <dbReference type="ARBA" id="ARBA00022989"/>
    </source>
</evidence>
<dbReference type="Pfam" id="PF10035">
    <property type="entry name" value="DUF2179"/>
    <property type="match status" value="1"/>
</dbReference>
<dbReference type="OrthoDB" id="48231at2"/>
<evidence type="ECO:0000259" key="8">
    <source>
        <dbReference type="Pfam" id="PF18955"/>
    </source>
</evidence>
<keyword evidence="4 6" id="KW-1133">Transmembrane helix</keyword>
<reference evidence="10" key="1">
    <citation type="submission" date="2012-02" db="EMBL/GenBank/DDBJ databases">
        <title>Complete sequence of Desulfitobacterium dichloroeliminans LMG P-21439.</title>
        <authorList>
            <person name="Lucas S."/>
            <person name="Han J."/>
            <person name="Lapidus A."/>
            <person name="Cheng J.-F."/>
            <person name="Goodwin L."/>
            <person name="Pitluck S."/>
            <person name="Peters L."/>
            <person name="Ovchinnikova G."/>
            <person name="Teshima H."/>
            <person name="Detter J.C."/>
            <person name="Han C."/>
            <person name="Tapia R."/>
            <person name="Land M."/>
            <person name="Hauser L."/>
            <person name="Kyrpides N."/>
            <person name="Ivanova N."/>
            <person name="Pagani I."/>
            <person name="Kruse T."/>
            <person name="de Vos W.M."/>
            <person name="Boon N."/>
            <person name="Smidt H."/>
            <person name="Woyke T."/>
        </authorList>
    </citation>
    <scope>NUCLEOTIDE SEQUENCE [LARGE SCALE GENOMIC DNA]</scope>
    <source>
        <strain evidence="10">LMG P-21439 / DCA1</strain>
    </source>
</reference>
<dbReference type="InterPro" id="IPR044035">
    <property type="entry name" value="DUF5698"/>
</dbReference>
<gene>
    <name evidence="9" type="ordered locus">Desdi_0222</name>
</gene>
<dbReference type="PANTHER" id="PTHR40060">
    <property type="entry name" value="UPF0316 PROTEIN YEBE"/>
    <property type="match status" value="1"/>
</dbReference>
<comment type="subcellular location">
    <subcellularLocation>
        <location evidence="1 6">Cell membrane</location>
        <topology evidence="1 6">Multi-pass membrane protein</topology>
    </subcellularLocation>
</comment>
<dbReference type="eggNOG" id="COG4843">
    <property type="taxonomic scope" value="Bacteria"/>
</dbReference>
<evidence type="ECO:0000259" key="7">
    <source>
        <dbReference type="Pfam" id="PF10035"/>
    </source>
</evidence>
<evidence type="ECO:0000256" key="6">
    <source>
        <dbReference type="HAMAP-Rule" id="MF_01515"/>
    </source>
</evidence>
<dbReference type="GO" id="GO:0005886">
    <property type="term" value="C:plasma membrane"/>
    <property type="evidence" value="ECO:0007669"/>
    <property type="project" value="UniProtKB-SubCell"/>
</dbReference>
<keyword evidence="10" id="KW-1185">Reference proteome</keyword>
<comment type="similarity">
    <text evidence="6">Belongs to the UPF0316 family.</text>
</comment>
<keyword evidence="5 6" id="KW-0472">Membrane</keyword>
<sequence>MNQGVLLILLIMTINIVYVSLTTVRFILMIKGLKEYASILSMIEVFVYISGLTIILNNLNNYWNIAAYCIGFGIGVYLGSRIEERLALGYITAQVIIDSLDDTLPITLRKKGFGVTTWVGDGRDEKRLVMLVLTKRNRQKELLDIIDESTLNSFILFQEAKGFRGGFWEGRR</sequence>
<dbReference type="CDD" id="cd16381">
    <property type="entry name" value="YitT_C_like_1"/>
    <property type="match status" value="1"/>
</dbReference>
<organism evidence="9 10">
    <name type="scientific">Desulfitobacterium dichloroeliminans (strain LMG P-21439 / DCA1)</name>
    <dbReference type="NCBI Taxonomy" id="871963"/>
    <lineage>
        <taxon>Bacteria</taxon>
        <taxon>Bacillati</taxon>
        <taxon>Bacillota</taxon>
        <taxon>Clostridia</taxon>
        <taxon>Eubacteriales</taxon>
        <taxon>Desulfitobacteriaceae</taxon>
        <taxon>Desulfitobacterium</taxon>
    </lineage>
</organism>
<dbReference type="RefSeq" id="WP_015260779.1">
    <property type="nucleotide sequence ID" value="NC_019903.1"/>
</dbReference>
<evidence type="ECO:0000256" key="3">
    <source>
        <dbReference type="ARBA" id="ARBA00022692"/>
    </source>
</evidence>
<dbReference type="Pfam" id="PF18955">
    <property type="entry name" value="DUF5698"/>
    <property type="match status" value="1"/>
</dbReference>
<name>L0F3L4_DESDL</name>
<evidence type="ECO:0000256" key="5">
    <source>
        <dbReference type="ARBA" id="ARBA00023136"/>
    </source>
</evidence>
<dbReference type="AlphaFoldDB" id="L0F3L4"/>
<feature type="domain" description="DUF5698" evidence="8">
    <location>
        <begin position="23"/>
        <end position="79"/>
    </location>
</feature>
<dbReference type="InterPro" id="IPR019264">
    <property type="entry name" value="DUF2179"/>
</dbReference>
<dbReference type="InterPro" id="IPR022930">
    <property type="entry name" value="UPF0316"/>
</dbReference>
<accession>L0F3L4</accession>
<evidence type="ECO:0000313" key="10">
    <source>
        <dbReference type="Proteomes" id="UP000010797"/>
    </source>
</evidence>
<dbReference type="HAMAP" id="MF_01515">
    <property type="entry name" value="UPF0316"/>
    <property type="match status" value="1"/>
</dbReference>
<keyword evidence="2 6" id="KW-1003">Cell membrane</keyword>
<protein>
    <recommendedName>
        <fullName evidence="6">UPF0316 protein Desdi_0222</fullName>
    </recommendedName>
</protein>
<evidence type="ECO:0000313" key="9">
    <source>
        <dbReference type="EMBL" id="AGA67772.1"/>
    </source>
</evidence>
<dbReference type="HOGENOM" id="CLU_106166_1_0_9"/>
<feature type="transmembrane region" description="Helical" evidence="6">
    <location>
        <begin position="6"/>
        <end position="24"/>
    </location>
</feature>
<dbReference type="EMBL" id="CP003344">
    <property type="protein sequence ID" value="AGA67772.1"/>
    <property type="molecule type" value="Genomic_DNA"/>
</dbReference>